<sequence length="144" mass="16081">MEGEMPRCHVFEVPELFAIRMVLERTEKKFFCKPSLCYFPIFVSDFTEAISYLITVVCSDRGHRINAAIFPAVCPYPGGNLPCETSSRIICFVAIPEASALCIQQISYLITVVSSDRGHRINAAINFPRYVPIQVVIKLGSMAS</sequence>
<comment type="caution">
    <text evidence="1">The sequence shown here is derived from an EMBL/GenBank/DDBJ whole genome shotgun (WGS) entry which is preliminary data.</text>
</comment>
<dbReference type="AlphaFoldDB" id="A0AAV4UHP3"/>
<evidence type="ECO:0000313" key="1">
    <source>
        <dbReference type="EMBL" id="GIY57356.1"/>
    </source>
</evidence>
<organism evidence="1 2">
    <name type="scientific">Caerostris extrusa</name>
    <name type="common">Bark spider</name>
    <name type="synonym">Caerostris bankana</name>
    <dbReference type="NCBI Taxonomy" id="172846"/>
    <lineage>
        <taxon>Eukaryota</taxon>
        <taxon>Metazoa</taxon>
        <taxon>Ecdysozoa</taxon>
        <taxon>Arthropoda</taxon>
        <taxon>Chelicerata</taxon>
        <taxon>Arachnida</taxon>
        <taxon>Araneae</taxon>
        <taxon>Araneomorphae</taxon>
        <taxon>Entelegynae</taxon>
        <taxon>Araneoidea</taxon>
        <taxon>Araneidae</taxon>
        <taxon>Caerostris</taxon>
    </lineage>
</organism>
<dbReference type="Proteomes" id="UP001054945">
    <property type="component" value="Unassembled WGS sequence"/>
</dbReference>
<accession>A0AAV4UHP3</accession>
<keyword evidence="2" id="KW-1185">Reference proteome</keyword>
<evidence type="ECO:0000313" key="2">
    <source>
        <dbReference type="Proteomes" id="UP001054945"/>
    </source>
</evidence>
<reference evidence="1 2" key="1">
    <citation type="submission" date="2021-06" db="EMBL/GenBank/DDBJ databases">
        <title>Caerostris extrusa draft genome.</title>
        <authorList>
            <person name="Kono N."/>
            <person name="Arakawa K."/>
        </authorList>
    </citation>
    <scope>NUCLEOTIDE SEQUENCE [LARGE SCALE GENOMIC DNA]</scope>
</reference>
<dbReference type="EMBL" id="BPLR01012892">
    <property type="protein sequence ID" value="GIY57356.1"/>
    <property type="molecule type" value="Genomic_DNA"/>
</dbReference>
<gene>
    <name evidence="1" type="ORF">CEXT_646811</name>
</gene>
<name>A0AAV4UHP3_CAEEX</name>
<proteinExistence type="predicted"/>
<protein>
    <submittedName>
        <fullName evidence="1">Uncharacterized protein</fullName>
    </submittedName>
</protein>